<gene>
    <name evidence="1" type="ORF">SDC9_116504</name>
</gene>
<dbReference type="EMBL" id="VSSQ01022947">
    <property type="protein sequence ID" value="MPM69557.1"/>
    <property type="molecule type" value="Genomic_DNA"/>
</dbReference>
<reference evidence="1" key="1">
    <citation type="submission" date="2019-08" db="EMBL/GenBank/DDBJ databases">
        <authorList>
            <person name="Kucharzyk K."/>
            <person name="Murdoch R.W."/>
            <person name="Higgins S."/>
            <person name="Loffler F."/>
        </authorList>
    </citation>
    <scope>NUCLEOTIDE SEQUENCE</scope>
</reference>
<accession>A0A645BWJ2</accession>
<proteinExistence type="predicted"/>
<protein>
    <recommendedName>
        <fullName evidence="2">PD-(D/E)XK endonuclease-like domain-containing protein</fullName>
    </recommendedName>
</protein>
<comment type="caution">
    <text evidence="1">The sequence shown here is derived from an EMBL/GenBank/DDBJ whole genome shotgun (WGS) entry which is preliminary data.</text>
</comment>
<sequence>MPCIINGRVVCIDFKTSATINSVLTGIQLEAYAKAYESHGYKFDEKEIVHLKPEGTYAVLKYEKNDSESWSVFGALMVINNHLQKYKRR</sequence>
<dbReference type="AlphaFoldDB" id="A0A645BWJ2"/>
<name>A0A645BWJ2_9ZZZZ</name>
<evidence type="ECO:0000313" key="1">
    <source>
        <dbReference type="EMBL" id="MPM69557.1"/>
    </source>
</evidence>
<evidence type="ECO:0008006" key="2">
    <source>
        <dbReference type="Google" id="ProtNLM"/>
    </source>
</evidence>
<organism evidence="1">
    <name type="scientific">bioreactor metagenome</name>
    <dbReference type="NCBI Taxonomy" id="1076179"/>
    <lineage>
        <taxon>unclassified sequences</taxon>
        <taxon>metagenomes</taxon>
        <taxon>ecological metagenomes</taxon>
    </lineage>
</organism>